<dbReference type="PANTHER" id="PTHR30406:SF8">
    <property type="entry name" value="SULFATE TRANSPORT SYSTEM PERMEASE PROTEIN CYST"/>
    <property type="match status" value="1"/>
</dbReference>
<dbReference type="PANTHER" id="PTHR30406">
    <property type="entry name" value="SULFATE TRANSPORT SYSTEM PERMEASE PROTEIN"/>
    <property type="match status" value="1"/>
</dbReference>
<feature type="transmembrane region" description="Helical" evidence="7">
    <location>
        <begin position="102"/>
        <end position="123"/>
    </location>
</feature>
<dbReference type="GO" id="GO:0005886">
    <property type="term" value="C:plasma membrane"/>
    <property type="evidence" value="ECO:0007669"/>
    <property type="project" value="UniProtKB-SubCell"/>
</dbReference>
<keyword evidence="4 7" id="KW-1133">Transmembrane helix</keyword>
<reference evidence="9 10" key="1">
    <citation type="journal article" date="2018" name="Syst. Appl. Microbiol.">
        <title>A new symbiotic nanoarchaeote (Candidatus Nanoclepta minutus) and its host (Zestosphaera tikiterensis gen. nov., sp. nov.) from a New Zealand hot spring.</title>
        <authorList>
            <person name="St John E."/>
            <person name="Liu Y."/>
            <person name="Podar M."/>
            <person name="Stott M.B."/>
            <person name="Meneghin J."/>
            <person name="Chen Z."/>
            <person name="Lagutin K."/>
            <person name="Mitchell K."/>
            <person name="Reysenbach A.L."/>
        </authorList>
    </citation>
    <scope>NUCLEOTIDE SEQUENCE [LARGE SCALE GENOMIC DNA]</scope>
    <source>
        <strain evidence="9">NZ3</strain>
    </source>
</reference>
<dbReference type="AlphaFoldDB" id="A0A2R7Y4M3"/>
<evidence type="ECO:0000256" key="6">
    <source>
        <dbReference type="ARBA" id="ARBA00023136"/>
    </source>
</evidence>
<keyword evidence="5" id="KW-0764">Sulfate transport</keyword>
<evidence type="ECO:0000256" key="2">
    <source>
        <dbReference type="ARBA" id="ARBA00022448"/>
    </source>
</evidence>
<evidence type="ECO:0000256" key="4">
    <source>
        <dbReference type="ARBA" id="ARBA00022989"/>
    </source>
</evidence>
<organism evidence="9 10">
    <name type="scientific">Zestosphaera tikiterensis</name>
    <dbReference type="NCBI Taxonomy" id="1973259"/>
    <lineage>
        <taxon>Archaea</taxon>
        <taxon>Thermoproteota</taxon>
        <taxon>Thermoprotei</taxon>
        <taxon>Desulfurococcales</taxon>
        <taxon>Desulfurococcaceae</taxon>
        <taxon>Zestosphaera</taxon>
    </lineage>
</organism>
<dbReference type="InterPro" id="IPR000515">
    <property type="entry name" value="MetI-like"/>
</dbReference>
<dbReference type="Pfam" id="PF00528">
    <property type="entry name" value="BPD_transp_1"/>
    <property type="match status" value="1"/>
</dbReference>
<comment type="subcellular location">
    <subcellularLocation>
        <location evidence="7">Cell membrane</location>
        <topology evidence="7">Multi-pass membrane protein</topology>
    </subcellularLocation>
    <subcellularLocation>
        <location evidence="1">Membrane</location>
        <topology evidence="1">Multi-pass membrane protein</topology>
    </subcellularLocation>
</comment>
<evidence type="ECO:0000259" key="8">
    <source>
        <dbReference type="PROSITE" id="PS50928"/>
    </source>
</evidence>
<evidence type="ECO:0000256" key="1">
    <source>
        <dbReference type="ARBA" id="ARBA00004141"/>
    </source>
</evidence>
<keyword evidence="3 7" id="KW-0812">Transmembrane</keyword>
<feature type="transmembrane region" description="Helical" evidence="7">
    <location>
        <begin position="21"/>
        <end position="43"/>
    </location>
</feature>
<comment type="caution">
    <text evidence="9">The sequence shown here is derived from an EMBL/GenBank/DDBJ whole genome shotgun (WGS) entry which is preliminary data.</text>
</comment>
<dbReference type="Proteomes" id="UP000244093">
    <property type="component" value="Unassembled WGS sequence"/>
</dbReference>
<comment type="similarity">
    <text evidence="7">Belongs to the binding-protein-dependent transport system permease family.</text>
</comment>
<dbReference type="CDD" id="cd06261">
    <property type="entry name" value="TM_PBP2"/>
    <property type="match status" value="1"/>
</dbReference>
<dbReference type="PROSITE" id="PS50928">
    <property type="entry name" value="ABC_TM1"/>
    <property type="match status" value="1"/>
</dbReference>
<gene>
    <name evidence="9" type="ORF">B7O98_07535</name>
</gene>
<dbReference type="InterPro" id="IPR005667">
    <property type="entry name" value="Sulph_transpt2"/>
</dbReference>
<protein>
    <recommendedName>
        <fullName evidence="8">ABC transmembrane type-1 domain-containing protein</fullName>
    </recommendedName>
</protein>
<accession>A0A2R7Y4M3</accession>
<evidence type="ECO:0000313" key="9">
    <source>
        <dbReference type="EMBL" id="PUA32496.1"/>
    </source>
</evidence>
<dbReference type="EMBL" id="NBVN01000004">
    <property type="protein sequence ID" value="PUA32496.1"/>
    <property type="molecule type" value="Genomic_DNA"/>
</dbReference>
<evidence type="ECO:0000256" key="7">
    <source>
        <dbReference type="RuleBase" id="RU363032"/>
    </source>
</evidence>
<dbReference type="SUPFAM" id="SSF161098">
    <property type="entry name" value="MetI-like"/>
    <property type="match status" value="1"/>
</dbReference>
<keyword evidence="6 7" id="KW-0472">Membrane</keyword>
<feature type="transmembrane region" description="Helical" evidence="7">
    <location>
        <begin position="63"/>
        <end position="90"/>
    </location>
</feature>
<proteinExistence type="inferred from homology"/>
<feature type="domain" description="ABC transmembrane type-1" evidence="8">
    <location>
        <begin position="64"/>
        <end position="266"/>
    </location>
</feature>
<keyword evidence="2 7" id="KW-0813">Transport</keyword>
<dbReference type="GO" id="GO:0015419">
    <property type="term" value="F:ABC-type sulfate transporter activity"/>
    <property type="evidence" value="ECO:0007669"/>
    <property type="project" value="InterPro"/>
</dbReference>
<evidence type="ECO:0000256" key="5">
    <source>
        <dbReference type="ARBA" id="ARBA00023032"/>
    </source>
</evidence>
<dbReference type="Gene3D" id="1.10.3720.10">
    <property type="entry name" value="MetI-like"/>
    <property type="match status" value="1"/>
</dbReference>
<evidence type="ECO:0000256" key="3">
    <source>
        <dbReference type="ARBA" id="ARBA00022692"/>
    </source>
</evidence>
<dbReference type="InterPro" id="IPR035906">
    <property type="entry name" value="MetI-like_sf"/>
</dbReference>
<feature type="transmembrane region" description="Helical" evidence="7">
    <location>
        <begin position="246"/>
        <end position="265"/>
    </location>
</feature>
<sequence length="279" mass="30433">MRCYRMLARLSRVRISFDGARLAGALLLVLSLGLFLTVLISTFSSVGLKEAVLTLTSNEVSFALSLSLTTSATSTLIALWLSIHVAYFLSRYDFYGKTLLEVLILLPYALTPVALGTLLLVFFSRTSFGVFLDSLFNVVFNVNALLLVQFLVSFSVMTNALKSYLDSVDVEYESVAYSLGYDRLRTLYKVTLPMIKNGVITAYALGFLKAFSDFGASVMLAGATLFKTSTLPITIYLFMSSGEVDKALTAVGLDALVSMFALIVIKKSAAGVKYGFRGF</sequence>
<evidence type="ECO:0000313" key="10">
    <source>
        <dbReference type="Proteomes" id="UP000244093"/>
    </source>
</evidence>
<name>A0A2R7Y4M3_9CREN</name>
<feature type="transmembrane region" description="Helical" evidence="7">
    <location>
        <begin position="135"/>
        <end position="157"/>
    </location>
</feature>